<dbReference type="AlphaFoldDB" id="A0A2N7UD98"/>
<keyword evidence="2" id="KW-0489">Methyltransferase</keyword>
<proteinExistence type="predicted"/>
<dbReference type="GO" id="GO:0008168">
    <property type="term" value="F:methyltransferase activity"/>
    <property type="evidence" value="ECO:0007669"/>
    <property type="project" value="UniProtKB-KW"/>
</dbReference>
<dbReference type="GO" id="GO:0032259">
    <property type="term" value="P:methylation"/>
    <property type="evidence" value="ECO:0007669"/>
    <property type="project" value="UniProtKB-KW"/>
</dbReference>
<dbReference type="OrthoDB" id="7273451at2"/>
<dbReference type="Gene3D" id="3.40.50.150">
    <property type="entry name" value="Vaccinia Virus protein VP39"/>
    <property type="match status" value="1"/>
</dbReference>
<dbReference type="InterPro" id="IPR029063">
    <property type="entry name" value="SAM-dependent_MTases_sf"/>
</dbReference>
<feature type="compositionally biased region" description="Basic and acidic residues" evidence="1">
    <location>
        <begin position="11"/>
        <end position="21"/>
    </location>
</feature>
<reference evidence="2 3" key="1">
    <citation type="submission" date="2018-01" db="EMBL/GenBank/DDBJ databases">
        <title>Halomonas endophytica sp. nov., isolated from storage liquid in the stems of Populus euphratica.</title>
        <authorList>
            <person name="Chen C."/>
        </authorList>
    </citation>
    <scope>NUCLEOTIDE SEQUENCE [LARGE SCALE GENOMIC DNA]</scope>
    <source>
        <strain evidence="2 3">BZ-SZ-XJ27</strain>
    </source>
</reference>
<name>A0A2N7UD98_9GAMM</name>
<protein>
    <submittedName>
        <fullName evidence="2">Class I SAM-dependent methyltransferase</fullName>
    </submittedName>
</protein>
<feature type="region of interest" description="Disordered" evidence="1">
    <location>
        <begin position="1"/>
        <end position="21"/>
    </location>
</feature>
<dbReference type="RefSeq" id="WP_102589497.1">
    <property type="nucleotide sequence ID" value="NZ_BNAE01000001.1"/>
</dbReference>
<organism evidence="2 3">
    <name type="scientific">Halomonas urumqiensis</name>
    <dbReference type="NCBI Taxonomy" id="1684789"/>
    <lineage>
        <taxon>Bacteria</taxon>
        <taxon>Pseudomonadati</taxon>
        <taxon>Pseudomonadota</taxon>
        <taxon>Gammaproteobacteria</taxon>
        <taxon>Oceanospirillales</taxon>
        <taxon>Halomonadaceae</taxon>
        <taxon>Halomonas</taxon>
    </lineage>
</organism>
<dbReference type="Proteomes" id="UP000235547">
    <property type="component" value="Unassembled WGS sequence"/>
</dbReference>
<sequence>MSVPGKMTAPVREEPRAEPRAERFEADWLASREPLDGRSRSHHLTALAARWLAERPGLHGVVDLGSGSGSNLRFLAPRLPGPQRWRLVDHDPALLALSERHAATLKDANGARPAVALDCRDLTPVDSALLAGADLVVASALFDLVSRDWVEALVAVASAHHQALLVTLNVDGDWAFAGPNGERLENDEDEEVRALFQAHQCRDKGFGSALGGMAPLVLGEVMKAAGYRVESVATPWQLLAGERELLPFAEQLVVGWHDAALQQAPLQGKRLSEWRDRRLAAIAAGELGVWVGHRDVLALPTSPNGSR</sequence>
<evidence type="ECO:0000313" key="3">
    <source>
        <dbReference type="Proteomes" id="UP000235547"/>
    </source>
</evidence>
<keyword evidence="2" id="KW-0808">Transferase</keyword>
<evidence type="ECO:0000256" key="1">
    <source>
        <dbReference type="SAM" id="MobiDB-lite"/>
    </source>
</evidence>
<keyword evidence="3" id="KW-1185">Reference proteome</keyword>
<evidence type="ECO:0000313" key="2">
    <source>
        <dbReference type="EMBL" id="PMR78436.1"/>
    </source>
</evidence>
<gene>
    <name evidence="2" type="ORF">C1H70_16960</name>
</gene>
<comment type="caution">
    <text evidence="2">The sequence shown here is derived from an EMBL/GenBank/DDBJ whole genome shotgun (WGS) entry which is preliminary data.</text>
</comment>
<dbReference type="EMBL" id="PNRG01000033">
    <property type="protein sequence ID" value="PMR78436.1"/>
    <property type="molecule type" value="Genomic_DNA"/>
</dbReference>
<dbReference type="SUPFAM" id="SSF53335">
    <property type="entry name" value="S-adenosyl-L-methionine-dependent methyltransferases"/>
    <property type="match status" value="1"/>
</dbReference>
<accession>A0A2N7UD98</accession>